<dbReference type="GO" id="GO:0007005">
    <property type="term" value="P:mitochondrion organization"/>
    <property type="evidence" value="ECO:0007669"/>
    <property type="project" value="TreeGrafter"/>
</dbReference>
<dbReference type="CDD" id="cd06257">
    <property type="entry name" value="DnaJ"/>
    <property type="match status" value="1"/>
</dbReference>
<dbReference type="InterPro" id="IPR051938">
    <property type="entry name" value="Apopto_cytoskel_mod"/>
</dbReference>
<dbReference type="PANTHER" id="PTHR44145:SF3">
    <property type="entry name" value="DNAJ HOMOLOG SUBFAMILY A MEMBER 3, MITOCHONDRIAL"/>
    <property type="match status" value="1"/>
</dbReference>
<dbReference type="AlphaFoldDB" id="A0A3P7FXL0"/>
<dbReference type="InterPro" id="IPR018253">
    <property type="entry name" value="DnaJ_domain_CS"/>
</dbReference>
<dbReference type="InterPro" id="IPR001623">
    <property type="entry name" value="DnaJ_domain"/>
</dbReference>
<proteinExistence type="predicted"/>
<dbReference type="Gene3D" id="1.10.287.110">
    <property type="entry name" value="DnaJ domain"/>
    <property type="match status" value="1"/>
</dbReference>
<gene>
    <name evidence="3" type="ORF">WBA_LOCUS8488</name>
</gene>
<keyword evidence="4" id="KW-1185">Reference proteome</keyword>
<dbReference type="PROSITE" id="PS00636">
    <property type="entry name" value="DNAJ_1"/>
    <property type="match status" value="1"/>
</dbReference>
<evidence type="ECO:0000313" key="4">
    <source>
        <dbReference type="Proteomes" id="UP000270924"/>
    </source>
</evidence>
<organism evidence="3 4">
    <name type="scientific">Wuchereria bancrofti</name>
    <dbReference type="NCBI Taxonomy" id="6293"/>
    <lineage>
        <taxon>Eukaryota</taxon>
        <taxon>Metazoa</taxon>
        <taxon>Ecdysozoa</taxon>
        <taxon>Nematoda</taxon>
        <taxon>Chromadorea</taxon>
        <taxon>Rhabditida</taxon>
        <taxon>Spirurina</taxon>
        <taxon>Spiruromorpha</taxon>
        <taxon>Filarioidea</taxon>
        <taxon>Onchocercidae</taxon>
        <taxon>Wuchereria</taxon>
    </lineage>
</organism>
<dbReference type="InParanoid" id="A0A3P7FXL0"/>
<dbReference type="Proteomes" id="UP000270924">
    <property type="component" value="Unassembled WGS sequence"/>
</dbReference>
<evidence type="ECO:0000259" key="2">
    <source>
        <dbReference type="PROSITE" id="PS50076"/>
    </source>
</evidence>
<dbReference type="PRINTS" id="PR00625">
    <property type="entry name" value="JDOMAIN"/>
</dbReference>
<feature type="non-terminal residue" evidence="3">
    <location>
        <position position="156"/>
    </location>
</feature>
<dbReference type="InterPro" id="IPR036869">
    <property type="entry name" value="J_dom_sf"/>
</dbReference>
<name>A0A3P7FXL0_WUCBA</name>
<dbReference type="GO" id="GO:0043066">
    <property type="term" value="P:negative regulation of apoptotic process"/>
    <property type="evidence" value="ECO:0007669"/>
    <property type="project" value="TreeGrafter"/>
</dbReference>
<dbReference type="Pfam" id="PF00226">
    <property type="entry name" value="DnaJ"/>
    <property type="match status" value="1"/>
</dbReference>
<accession>A0A3P7FXL0</accession>
<dbReference type="SUPFAM" id="SSF46565">
    <property type="entry name" value="Chaperone J-domain"/>
    <property type="match status" value="1"/>
</dbReference>
<dbReference type="OrthoDB" id="10256793at2759"/>
<reference evidence="3 4" key="1">
    <citation type="submission" date="2018-11" db="EMBL/GenBank/DDBJ databases">
        <authorList>
            <consortium name="Pathogen Informatics"/>
        </authorList>
    </citation>
    <scope>NUCLEOTIDE SEQUENCE [LARGE SCALE GENOMIC DNA]</scope>
</reference>
<protein>
    <recommendedName>
        <fullName evidence="2">J domain-containing protein</fullName>
    </recommendedName>
</protein>
<sequence length="156" mass="17921">MLPAGRDGQRNILRKQTFGIHTSSIRYKRDYYEILGLKKGASTKDIKKAYYKLAKQYHPDVNKSKDANARFQEVSEAYEVLSDDQKRAQYDQFGADPFQQRQTAGAASYDTGGWQYQSTVDPEELFKKMFGKEFDFADSADGFESSEQHVLNISFE</sequence>
<evidence type="ECO:0000313" key="3">
    <source>
        <dbReference type="EMBL" id="VDM15102.1"/>
    </source>
</evidence>
<keyword evidence="1" id="KW-0143">Chaperone</keyword>
<dbReference type="SMART" id="SM00271">
    <property type="entry name" value="DnaJ"/>
    <property type="match status" value="1"/>
</dbReference>
<dbReference type="PANTHER" id="PTHR44145">
    <property type="entry name" value="DNAJ HOMOLOG SUBFAMILY A MEMBER 3, MITOCHONDRIAL"/>
    <property type="match status" value="1"/>
</dbReference>
<feature type="domain" description="J" evidence="2">
    <location>
        <begin position="30"/>
        <end position="94"/>
    </location>
</feature>
<evidence type="ECO:0000256" key="1">
    <source>
        <dbReference type="ARBA" id="ARBA00023186"/>
    </source>
</evidence>
<dbReference type="OMA" id="DMYHSQK"/>
<dbReference type="GO" id="GO:0005739">
    <property type="term" value="C:mitochondrion"/>
    <property type="evidence" value="ECO:0007669"/>
    <property type="project" value="TreeGrafter"/>
</dbReference>
<dbReference type="PROSITE" id="PS50076">
    <property type="entry name" value="DNAJ_2"/>
    <property type="match status" value="1"/>
</dbReference>
<dbReference type="EMBL" id="UYWW01007124">
    <property type="protein sequence ID" value="VDM15102.1"/>
    <property type="molecule type" value="Genomic_DNA"/>
</dbReference>